<gene>
    <name evidence="1" type="ORF">BU25DRAFT_144180</name>
</gene>
<evidence type="ECO:0000313" key="1">
    <source>
        <dbReference type="EMBL" id="KAF2632226.1"/>
    </source>
</evidence>
<accession>A0ACB6SD39</accession>
<dbReference type="Proteomes" id="UP000799754">
    <property type="component" value="Unassembled WGS sequence"/>
</dbReference>
<organism evidence="1 2">
    <name type="scientific">Macroventuria anomochaeta</name>
    <dbReference type="NCBI Taxonomy" id="301207"/>
    <lineage>
        <taxon>Eukaryota</taxon>
        <taxon>Fungi</taxon>
        <taxon>Dikarya</taxon>
        <taxon>Ascomycota</taxon>
        <taxon>Pezizomycotina</taxon>
        <taxon>Dothideomycetes</taxon>
        <taxon>Pleosporomycetidae</taxon>
        <taxon>Pleosporales</taxon>
        <taxon>Pleosporineae</taxon>
        <taxon>Didymellaceae</taxon>
        <taxon>Macroventuria</taxon>
    </lineage>
</organism>
<comment type="caution">
    <text evidence="1">The sequence shown here is derived from an EMBL/GenBank/DDBJ whole genome shotgun (WGS) entry which is preliminary data.</text>
</comment>
<dbReference type="EMBL" id="MU006703">
    <property type="protein sequence ID" value="KAF2632226.1"/>
    <property type="molecule type" value="Genomic_DNA"/>
</dbReference>
<keyword evidence="2" id="KW-1185">Reference proteome</keyword>
<proteinExistence type="predicted"/>
<evidence type="ECO:0000313" key="2">
    <source>
        <dbReference type="Proteomes" id="UP000799754"/>
    </source>
</evidence>
<name>A0ACB6SD39_9PLEO</name>
<reference evidence="1" key="1">
    <citation type="journal article" date="2020" name="Stud. Mycol.">
        <title>101 Dothideomycetes genomes: a test case for predicting lifestyles and emergence of pathogens.</title>
        <authorList>
            <person name="Haridas S."/>
            <person name="Albert R."/>
            <person name="Binder M."/>
            <person name="Bloem J."/>
            <person name="Labutti K."/>
            <person name="Salamov A."/>
            <person name="Andreopoulos B."/>
            <person name="Baker S."/>
            <person name="Barry K."/>
            <person name="Bills G."/>
            <person name="Bluhm B."/>
            <person name="Cannon C."/>
            <person name="Castanera R."/>
            <person name="Culley D."/>
            <person name="Daum C."/>
            <person name="Ezra D."/>
            <person name="Gonzalez J."/>
            <person name="Henrissat B."/>
            <person name="Kuo A."/>
            <person name="Liang C."/>
            <person name="Lipzen A."/>
            <person name="Lutzoni F."/>
            <person name="Magnuson J."/>
            <person name="Mondo S."/>
            <person name="Nolan M."/>
            <person name="Ohm R."/>
            <person name="Pangilinan J."/>
            <person name="Park H.-J."/>
            <person name="Ramirez L."/>
            <person name="Alfaro M."/>
            <person name="Sun H."/>
            <person name="Tritt A."/>
            <person name="Yoshinaga Y."/>
            <person name="Zwiers L.-H."/>
            <person name="Turgeon B."/>
            <person name="Goodwin S."/>
            <person name="Spatafora J."/>
            <person name="Crous P."/>
            <person name="Grigoriev I."/>
        </authorList>
    </citation>
    <scope>NUCLEOTIDE SEQUENCE</scope>
    <source>
        <strain evidence="1">CBS 525.71</strain>
    </source>
</reference>
<sequence>MELRNGIVACQEPTCPAVIREIATWLMSCNFNERDYDPIGWRSTQMMVGAILISNKHPGPTFTDETNLCDCAKSMHNAVLSKVMSSLCIIIRNSCGPCICHIRYDGACSAGKSTVVVDKAARHSGIAATRVHTAHMVWMLVMKTDTIGRT</sequence>
<protein>
    <submittedName>
        <fullName evidence="1">Uncharacterized protein</fullName>
    </submittedName>
</protein>